<evidence type="ECO:0000313" key="3">
    <source>
        <dbReference type="Proteomes" id="UP000298424"/>
    </source>
</evidence>
<reference evidence="2 3" key="1">
    <citation type="submission" date="2019-03" db="EMBL/GenBank/DDBJ databases">
        <title>Genomics of glacier-inhabiting Cryobacterium strains.</title>
        <authorList>
            <person name="Liu Q."/>
            <person name="Xin Y.-H."/>
        </authorList>
    </citation>
    <scope>NUCLEOTIDE SEQUENCE [LARGE SCALE GENOMIC DNA]</scope>
    <source>
        <strain evidence="2 3">TMT1-1</strain>
    </source>
</reference>
<keyword evidence="3" id="KW-1185">Reference proteome</keyword>
<feature type="transmembrane region" description="Helical" evidence="1">
    <location>
        <begin position="58"/>
        <end position="77"/>
    </location>
</feature>
<name>A0A4R8ZE67_9MICO</name>
<keyword evidence="1" id="KW-0472">Membrane</keyword>
<evidence type="ECO:0000313" key="2">
    <source>
        <dbReference type="EMBL" id="TFD25776.1"/>
    </source>
</evidence>
<dbReference type="Proteomes" id="UP000298424">
    <property type="component" value="Unassembled WGS sequence"/>
</dbReference>
<dbReference type="RefSeq" id="WP_134572210.1">
    <property type="nucleotide sequence ID" value="NZ_SOGT01000011.1"/>
</dbReference>
<sequence length="91" mass="9545">MTLSAVGAHPGLRRNVAFWQAVLLTGTGAVLGGILGLLGPTMLGLVGLLPFAPPWPQVALLVLGLPVIIAVGSWILARPAEFEERLQRTLN</sequence>
<proteinExistence type="predicted"/>
<dbReference type="AlphaFoldDB" id="A0A4R8ZE67"/>
<keyword evidence="1" id="KW-1133">Transmembrane helix</keyword>
<accession>A0A4R8ZE67</accession>
<comment type="caution">
    <text evidence="2">The sequence shown here is derived from an EMBL/GenBank/DDBJ whole genome shotgun (WGS) entry which is preliminary data.</text>
</comment>
<gene>
    <name evidence="2" type="ORF">E3T27_08100</name>
</gene>
<protein>
    <recommendedName>
        <fullName evidence="4">FtsX-like permease family protein</fullName>
    </recommendedName>
</protein>
<evidence type="ECO:0000256" key="1">
    <source>
        <dbReference type="SAM" id="Phobius"/>
    </source>
</evidence>
<evidence type="ECO:0008006" key="4">
    <source>
        <dbReference type="Google" id="ProtNLM"/>
    </source>
</evidence>
<dbReference type="EMBL" id="SOGT01000011">
    <property type="protein sequence ID" value="TFD25776.1"/>
    <property type="molecule type" value="Genomic_DNA"/>
</dbReference>
<keyword evidence="1" id="KW-0812">Transmembrane</keyword>
<dbReference type="OrthoDB" id="5089158at2"/>
<organism evidence="2 3">
    <name type="scientific">Cryobacterium lyxosi</name>
    <dbReference type="NCBI Taxonomy" id="1259228"/>
    <lineage>
        <taxon>Bacteria</taxon>
        <taxon>Bacillati</taxon>
        <taxon>Actinomycetota</taxon>
        <taxon>Actinomycetes</taxon>
        <taxon>Micrococcales</taxon>
        <taxon>Microbacteriaceae</taxon>
        <taxon>Cryobacterium</taxon>
    </lineage>
</organism>
<feature type="transmembrane region" description="Helical" evidence="1">
    <location>
        <begin position="16"/>
        <end position="38"/>
    </location>
</feature>